<organism evidence="2 3">
    <name type="scientific">Rhynchophorus ferrugineus</name>
    <name type="common">Red palm weevil</name>
    <name type="synonym">Curculio ferrugineus</name>
    <dbReference type="NCBI Taxonomy" id="354439"/>
    <lineage>
        <taxon>Eukaryota</taxon>
        <taxon>Metazoa</taxon>
        <taxon>Ecdysozoa</taxon>
        <taxon>Arthropoda</taxon>
        <taxon>Hexapoda</taxon>
        <taxon>Insecta</taxon>
        <taxon>Pterygota</taxon>
        <taxon>Neoptera</taxon>
        <taxon>Endopterygota</taxon>
        <taxon>Coleoptera</taxon>
        <taxon>Polyphaga</taxon>
        <taxon>Cucujiformia</taxon>
        <taxon>Curculionidae</taxon>
        <taxon>Dryophthorinae</taxon>
        <taxon>Rhynchophorus</taxon>
    </lineage>
</organism>
<evidence type="ECO:0000256" key="1">
    <source>
        <dbReference type="SAM" id="MobiDB-lite"/>
    </source>
</evidence>
<dbReference type="AlphaFoldDB" id="A0A834MI02"/>
<accession>A0A834MI02</accession>
<keyword evidence="3" id="KW-1185">Reference proteome</keyword>
<dbReference type="EMBL" id="JAACXV010000271">
    <property type="protein sequence ID" value="KAF7280875.1"/>
    <property type="molecule type" value="Genomic_DNA"/>
</dbReference>
<name>A0A834MI02_RHYFE</name>
<gene>
    <name evidence="2" type="ORF">GWI33_005424</name>
</gene>
<reference evidence="2" key="1">
    <citation type="submission" date="2020-08" db="EMBL/GenBank/DDBJ databases">
        <title>Genome sequencing and assembly of the red palm weevil Rhynchophorus ferrugineus.</title>
        <authorList>
            <person name="Dias G.B."/>
            <person name="Bergman C.M."/>
            <person name="Manee M."/>
        </authorList>
    </citation>
    <scope>NUCLEOTIDE SEQUENCE</scope>
    <source>
        <strain evidence="2">AA-2017</strain>
        <tissue evidence="2">Whole larva</tissue>
    </source>
</reference>
<proteinExistence type="predicted"/>
<comment type="caution">
    <text evidence="2">The sequence shown here is derived from an EMBL/GenBank/DDBJ whole genome shotgun (WGS) entry which is preliminary data.</text>
</comment>
<sequence length="190" mass="21375">MYVRMIADKMNFLPSRIDRRAINNISTLFVNIRSSFEEFEIDTYVPRTSRIPILSERSLPNCTAKLNCYRRSRTGGKRRDAEKRTHAPTQTKRPAETCYKADGTMVLQLGRFAHRLACHWVPVRFTPTTPSPADLLLEAPSSACHPEPGRTEPMGRVPAITIEYISPGALKNPDTVPNTVYLGFLSVSVP</sequence>
<feature type="region of interest" description="Disordered" evidence="1">
    <location>
        <begin position="73"/>
        <end position="93"/>
    </location>
</feature>
<dbReference type="Proteomes" id="UP000625711">
    <property type="component" value="Unassembled WGS sequence"/>
</dbReference>
<evidence type="ECO:0000313" key="3">
    <source>
        <dbReference type="Proteomes" id="UP000625711"/>
    </source>
</evidence>
<protein>
    <submittedName>
        <fullName evidence="2">Uncharacterized protein</fullName>
    </submittedName>
</protein>
<evidence type="ECO:0000313" key="2">
    <source>
        <dbReference type="EMBL" id="KAF7280875.1"/>
    </source>
</evidence>